<dbReference type="AlphaFoldDB" id="A0AAW2H8K5"/>
<evidence type="ECO:0000313" key="2">
    <source>
        <dbReference type="EMBL" id="KAL0266123.1"/>
    </source>
</evidence>
<dbReference type="InterPro" id="IPR002109">
    <property type="entry name" value="Glutaredoxin"/>
</dbReference>
<proteinExistence type="predicted"/>
<dbReference type="InterPro" id="IPR036249">
    <property type="entry name" value="Thioredoxin-like_sf"/>
</dbReference>
<sequence length="106" mass="11949">MVSDLVSSASVFVFIKGRVSAPKCKFTRQLLGILESQGLAYGRDFLDFDVLTDYVLRERLKAINSWPTFPQVFVRGRFIGGLDALKASVEDGSFRSMLDDRDKQHT</sequence>
<protein>
    <recommendedName>
        <fullName evidence="1">Glutaredoxin domain-containing protein</fullName>
    </recommendedName>
</protein>
<dbReference type="Gene3D" id="3.40.30.10">
    <property type="entry name" value="Glutaredoxin"/>
    <property type="match status" value="1"/>
</dbReference>
<accession>A0AAW2H8K5</accession>
<dbReference type="Pfam" id="PF00462">
    <property type="entry name" value="Glutaredoxin"/>
    <property type="match status" value="1"/>
</dbReference>
<comment type="caution">
    <text evidence="2">The sequence shown here is derived from an EMBL/GenBank/DDBJ whole genome shotgun (WGS) entry which is preliminary data.</text>
</comment>
<dbReference type="PROSITE" id="PS51354">
    <property type="entry name" value="GLUTAREDOXIN_2"/>
    <property type="match status" value="1"/>
</dbReference>
<feature type="domain" description="Glutaredoxin" evidence="1">
    <location>
        <begin position="11"/>
        <end position="79"/>
    </location>
</feature>
<name>A0AAW2H8K5_9NEOP</name>
<dbReference type="GO" id="GO:0006879">
    <property type="term" value="P:intracellular iron ion homeostasis"/>
    <property type="evidence" value="ECO:0007669"/>
    <property type="project" value="TreeGrafter"/>
</dbReference>
<dbReference type="PANTHER" id="PTHR10293:SF73">
    <property type="entry name" value="GLUTAREDOXIN-3"/>
    <property type="match status" value="1"/>
</dbReference>
<evidence type="ECO:0000259" key="1">
    <source>
        <dbReference type="Pfam" id="PF00462"/>
    </source>
</evidence>
<dbReference type="EMBL" id="JARGDH010000006">
    <property type="protein sequence ID" value="KAL0266123.1"/>
    <property type="molecule type" value="Genomic_DNA"/>
</dbReference>
<gene>
    <name evidence="2" type="ORF">PYX00_011839</name>
</gene>
<dbReference type="GO" id="GO:0005634">
    <property type="term" value="C:nucleus"/>
    <property type="evidence" value="ECO:0007669"/>
    <property type="project" value="TreeGrafter"/>
</dbReference>
<reference evidence="2" key="1">
    <citation type="journal article" date="2024" name="Gigascience">
        <title>Chromosome-level genome of the poultry shaft louse Menopon gallinae provides insight into the host-switching and adaptive evolution of parasitic lice.</title>
        <authorList>
            <person name="Xu Y."/>
            <person name="Ma L."/>
            <person name="Liu S."/>
            <person name="Liang Y."/>
            <person name="Liu Q."/>
            <person name="He Z."/>
            <person name="Tian L."/>
            <person name="Duan Y."/>
            <person name="Cai W."/>
            <person name="Li H."/>
            <person name="Song F."/>
        </authorList>
    </citation>
    <scope>NUCLEOTIDE SEQUENCE</scope>
    <source>
        <strain evidence="2">Cailab_2023a</strain>
    </source>
</reference>
<dbReference type="GO" id="GO:0005829">
    <property type="term" value="C:cytosol"/>
    <property type="evidence" value="ECO:0007669"/>
    <property type="project" value="TreeGrafter"/>
</dbReference>
<dbReference type="PANTHER" id="PTHR10293">
    <property type="entry name" value="GLUTAREDOXIN FAMILY MEMBER"/>
    <property type="match status" value="1"/>
</dbReference>
<dbReference type="GO" id="GO:0051537">
    <property type="term" value="F:2 iron, 2 sulfur cluster binding"/>
    <property type="evidence" value="ECO:0007669"/>
    <property type="project" value="TreeGrafter"/>
</dbReference>
<dbReference type="InterPro" id="IPR004480">
    <property type="entry name" value="Monothiol_GRX-rel"/>
</dbReference>
<organism evidence="2">
    <name type="scientific">Menopon gallinae</name>
    <name type="common">poultry shaft louse</name>
    <dbReference type="NCBI Taxonomy" id="328185"/>
    <lineage>
        <taxon>Eukaryota</taxon>
        <taxon>Metazoa</taxon>
        <taxon>Ecdysozoa</taxon>
        <taxon>Arthropoda</taxon>
        <taxon>Hexapoda</taxon>
        <taxon>Insecta</taxon>
        <taxon>Pterygota</taxon>
        <taxon>Neoptera</taxon>
        <taxon>Paraneoptera</taxon>
        <taxon>Psocodea</taxon>
        <taxon>Troctomorpha</taxon>
        <taxon>Phthiraptera</taxon>
        <taxon>Amblycera</taxon>
        <taxon>Menoponidae</taxon>
        <taxon>Menopon</taxon>
    </lineage>
</organism>
<dbReference type="SUPFAM" id="SSF52833">
    <property type="entry name" value="Thioredoxin-like"/>
    <property type="match status" value="1"/>
</dbReference>